<gene>
    <name evidence="1" type="ORF">SAMN05421790_11033</name>
</gene>
<protein>
    <submittedName>
        <fullName evidence="1">Uncharacterized protein</fullName>
    </submittedName>
</protein>
<sequence length="57" mass="6604">MDDFARKNNRNAAQPQIWIYQTHPSYERSLHARGLFLLATDLDGISIDGLLNELYIK</sequence>
<dbReference type="Proteomes" id="UP000186795">
    <property type="component" value="Unassembled WGS sequence"/>
</dbReference>
<name>A0A1N7NT75_9BACL</name>
<evidence type="ECO:0000313" key="1">
    <source>
        <dbReference type="EMBL" id="SIT01527.1"/>
    </source>
</evidence>
<proteinExistence type="predicted"/>
<reference evidence="2" key="1">
    <citation type="submission" date="2017-01" db="EMBL/GenBank/DDBJ databases">
        <authorList>
            <person name="Varghese N."/>
            <person name="Submissions S."/>
        </authorList>
    </citation>
    <scope>NUCLEOTIDE SEQUENCE [LARGE SCALE GENOMIC DNA]</scope>
    <source>
        <strain evidence="2">DSM 45196</strain>
    </source>
</reference>
<dbReference type="EMBL" id="FTOD01000010">
    <property type="protein sequence ID" value="SIT01527.1"/>
    <property type="molecule type" value="Genomic_DNA"/>
</dbReference>
<accession>A0A1N7NT75</accession>
<evidence type="ECO:0000313" key="2">
    <source>
        <dbReference type="Proteomes" id="UP000186795"/>
    </source>
</evidence>
<dbReference type="AlphaFoldDB" id="A0A1N7NT75"/>
<keyword evidence="2" id="KW-1185">Reference proteome</keyword>
<organism evidence="1 2">
    <name type="scientific">Kroppenstedtia eburnea</name>
    <dbReference type="NCBI Taxonomy" id="714067"/>
    <lineage>
        <taxon>Bacteria</taxon>
        <taxon>Bacillati</taxon>
        <taxon>Bacillota</taxon>
        <taxon>Bacilli</taxon>
        <taxon>Bacillales</taxon>
        <taxon>Thermoactinomycetaceae</taxon>
        <taxon>Kroppenstedtia</taxon>
    </lineage>
</organism>